<dbReference type="EMBL" id="JAUYVT010000004">
    <property type="protein sequence ID" value="MDP2564454.1"/>
    <property type="molecule type" value="Genomic_DNA"/>
</dbReference>
<comment type="caution">
    <text evidence="1">The sequence shown here is derived from an EMBL/GenBank/DDBJ whole genome shotgun (WGS) entry which is preliminary data.</text>
</comment>
<evidence type="ECO:0000313" key="2">
    <source>
        <dbReference type="Proteomes" id="UP001177212"/>
    </source>
</evidence>
<dbReference type="Proteomes" id="UP001177212">
    <property type="component" value="Unassembled WGS sequence"/>
</dbReference>
<dbReference type="RefSeq" id="WP_305471731.1">
    <property type="nucleotide sequence ID" value="NZ_JAUYVT010000004.1"/>
</dbReference>
<proteinExistence type="predicted"/>
<name>A0ABT9FCE2_9GAMM</name>
<evidence type="ECO:0008006" key="3">
    <source>
        <dbReference type="Google" id="ProtNLM"/>
    </source>
</evidence>
<protein>
    <recommendedName>
        <fullName evidence="3">Flagellar protein FlgN</fullName>
    </recommendedName>
</protein>
<gene>
    <name evidence="1" type="ORF">Q8W34_07390</name>
</gene>
<sequence length="151" mass="17343">MKAKSLLDINHDETLAPSSEVLHYLNILVELEAHQQELLIEHAKLKINENDSTLKFFMKLKSIGADTQVNKSCFLLISTISLNDIQNKLWAHTIQQISQKIQRTVSILDILTHFPKGLPTEKQHIEIWESNNTEGKNKLDQPNTYGLKKFI</sequence>
<keyword evidence="2" id="KW-1185">Reference proteome</keyword>
<reference evidence="1" key="1">
    <citation type="submission" date="2023-07" db="EMBL/GenBank/DDBJ databases">
        <title>Genome content predicts the carbon catabolic preferences of heterotrophic bacteria.</title>
        <authorList>
            <person name="Gralka M."/>
        </authorList>
    </citation>
    <scope>NUCLEOTIDE SEQUENCE</scope>
    <source>
        <strain evidence="1">4G09</strain>
    </source>
</reference>
<organism evidence="1 2">
    <name type="scientific">Pseudoalteromonas marina</name>
    <dbReference type="NCBI Taxonomy" id="267375"/>
    <lineage>
        <taxon>Bacteria</taxon>
        <taxon>Pseudomonadati</taxon>
        <taxon>Pseudomonadota</taxon>
        <taxon>Gammaproteobacteria</taxon>
        <taxon>Alteromonadales</taxon>
        <taxon>Pseudoalteromonadaceae</taxon>
        <taxon>Pseudoalteromonas</taxon>
    </lineage>
</organism>
<evidence type="ECO:0000313" key="1">
    <source>
        <dbReference type="EMBL" id="MDP2564454.1"/>
    </source>
</evidence>
<accession>A0ABT9FCE2</accession>